<keyword evidence="6" id="KW-0408">Iron</keyword>
<dbReference type="InterPro" id="IPR006620">
    <property type="entry name" value="Pro_4_hyd_alph"/>
</dbReference>
<dbReference type="Proteomes" id="UP000030129">
    <property type="component" value="Unassembled WGS sequence"/>
</dbReference>
<dbReference type="RefSeq" id="WP_035134283.1">
    <property type="nucleotide sequence ID" value="NZ_JRLV01000011.1"/>
</dbReference>
<comment type="cofactor">
    <cofactor evidence="1">
        <name>L-ascorbate</name>
        <dbReference type="ChEBI" id="CHEBI:38290"/>
    </cofactor>
</comment>
<sequence>MSISSTFIHIKELLNNDQLSNIKNLLATAPYDDGKNTATDSAREVKSNLQVNMQSQQYGMIQQILLGALNQSETFRNALYPKNIYPFLISKYTAGNEYGWHVDNPLMGNMMRTDVAMTIFLNDPEEYEGGELELETPSGTLLYKLKKGDAICYPCMYLHRVKQLTSGERHVAVTWIQSLVKGNEERGILYDMQQVLNTLKKSASNSREQLVLQQSHSNLLRKWSE</sequence>
<reference evidence="8 9" key="1">
    <citation type="submission" date="2013-09" db="EMBL/GenBank/DDBJ databases">
        <authorList>
            <person name="Zeng Z."/>
            <person name="Chen C."/>
        </authorList>
    </citation>
    <scope>NUCLEOTIDE SEQUENCE [LARGE SCALE GENOMIC DNA]</scope>
    <source>
        <strain evidence="8 9">F44-8</strain>
    </source>
</reference>
<keyword evidence="2" id="KW-0479">Metal-binding</keyword>
<dbReference type="Gene3D" id="2.60.120.620">
    <property type="entry name" value="q2cbj1_9rhob like domain"/>
    <property type="match status" value="1"/>
</dbReference>
<dbReference type="InterPro" id="IPR023550">
    <property type="entry name" value="PKHD_hydroxylase"/>
</dbReference>
<evidence type="ECO:0000256" key="1">
    <source>
        <dbReference type="ARBA" id="ARBA00001961"/>
    </source>
</evidence>
<evidence type="ECO:0000256" key="4">
    <source>
        <dbReference type="ARBA" id="ARBA00022964"/>
    </source>
</evidence>
<keyword evidence="3" id="KW-0847">Vitamin C</keyword>
<dbReference type="STRING" id="1406840.Q763_11500"/>
<comment type="caution">
    <text evidence="8">The sequence shown here is derived from an EMBL/GenBank/DDBJ whole genome shotgun (WGS) entry which is preliminary data.</text>
</comment>
<evidence type="ECO:0000256" key="5">
    <source>
        <dbReference type="ARBA" id="ARBA00023002"/>
    </source>
</evidence>
<evidence type="ECO:0000313" key="8">
    <source>
        <dbReference type="EMBL" id="KGO80272.1"/>
    </source>
</evidence>
<dbReference type="NCBIfam" id="NF003974">
    <property type="entry name" value="PRK05467.1-3"/>
    <property type="match status" value="1"/>
</dbReference>
<evidence type="ECO:0000256" key="3">
    <source>
        <dbReference type="ARBA" id="ARBA00022896"/>
    </source>
</evidence>
<dbReference type="InterPro" id="IPR044862">
    <property type="entry name" value="Pro_4_hyd_alph_FE2OG_OXY"/>
</dbReference>
<dbReference type="AlphaFoldDB" id="A0A0A2LJ80"/>
<evidence type="ECO:0000259" key="7">
    <source>
        <dbReference type="PROSITE" id="PS51471"/>
    </source>
</evidence>
<evidence type="ECO:0000313" key="9">
    <source>
        <dbReference type="Proteomes" id="UP000030129"/>
    </source>
</evidence>
<dbReference type="PANTHER" id="PTHR41536">
    <property type="entry name" value="PKHD-TYPE HYDROXYLASE YBIX"/>
    <property type="match status" value="1"/>
</dbReference>
<dbReference type="Pfam" id="PF18331">
    <property type="entry name" value="PKHD_C"/>
    <property type="match status" value="1"/>
</dbReference>
<protein>
    <recommendedName>
        <fullName evidence="7">Fe2OG dioxygenase domain-containing protein</fullName>
    </recommendedName>
</protein>
<keyword evidence="9" id="KW-1185">Reference proteome</keyword>
<evidence type="ECO:0000256" key="2">
    <source>
        <dbReference type="ARBA" id="ARBA00022723"/>
    </source>
</evidence>
<evidence type="ECO:0000256" key="6">
    <source>
        <dbReference type="ARBA" id="ARBA00023004"/>
    </source>
</evidence>
<feature type="domain" description="Fe2OG dioxygenase" evidence="7">
    <location>
        <begin position="83"/>
        <end position="178"/>
    </location>
</feature>
<name>A0A0A2LJ80_9FLAO</name>
<keyword evidence="4" id="KW-0223">Dioxygenase</keyword>
<dbReference type="GO" id="GO:0016706">
    <property type="term" value="F:2-oxoglutarate-dependent dioxygenase activity"/>
    <property type="evidence" value="ECO:0007669"/>
    <property type="project" value="InterPro"/>
</dbReference>
<dbReference type="GO" id="GO:0006879">
    <property type="term" value="P:intracellular iron ion homeostasis"/>
    <property type="evidence" value="ECO:0007669"/>
    <property type="project" value="TreeGrafter"/>
</dbReference>
<dbReference type="NCBIfam" id="NF003975">
    <property type="entry name" value="PRK05467.1-4"/>
    <property type="match status" value="1"/>
</dbReference>
<organism evidence="8 9">
    <name type="scientific">Flavobacterium beibuense F44-8</name>
    <dbReference type="NCBI Taxonomy" id="1406840"/>
    <lineage>
        <taxon>Bacteria</taxon>
        <taxon>Pseudomonadati</taxon>
        <taxon>Bacteroidota</taxon>
        <taxon>Flavobacteriia</taxon>
        <taxon>Flavobacteriales</taxon>
        <taxon>Flavobacteriaceae</taxon>
        <taxon>Flavobacterium</taxon>
    </lineage>
</organism>
<dbReference type="eggNOG" id="COG3128">
    <property type="taxonomic scope" value="Bacteria"/>
</dbReference>
<dbReference type="PROSITE" id="PS51471">
    <property type="entry name" value="FE2OG_OXY"/>
    <property type="match status" value="1"/>
</dbReference>
<gene>
    <name evidence="8" type="ORF">Q763_11500</name>
</gene>
<keyword evidence="5" id="KW-0560">Oxidoreductase</keyword>
<proteinExistence type="inferred from homology"/>
<dbReference type="InterPro" id="IPR005123">
    <property type="entry name" value="Oxoglu/Fe-dep_dioxygenase_dom"/>
</dbReference>
<dbReference type="GO" id="GO:0031418">
    <property type="term" value="F:L-ascorbic acid binding"/>
    <property type="evidence" value="ECO:0007669"/>
    <property type="project" value="UniProtKB-KW"/>
</dbReference>
<accession>A0A0A2LJ80</accession>
<dbReference type="InterPro" id="IPR041097">
    <property type="entry name" value="PKHD_C"/>
</dbReference>
<dbReference type="SMART" id="SM00702">
    <property type="entry name" value="P4Hc"/>
    <property type="match status" value="1"/>
</dbReference>
<dbReference type="Gene3D" id="4.10.860.20">
    <property type="entry name" value="Rabenosyn, Rab binding domain"/>
    <property type="match status" value="1"/>
</dbReference>
<dbReference type="GO" id="GO:0005506">
    <property type="term" value="F:iron ion binding"/>
    <property type="evidence" value="ECO:0007669"/>
    <property type="project" value="InterPro"/>
</dbReference>
<dbReference type="EMBL" id="JRLV01000011">
    <property type="protein sequence ID" value="KGO80272.1"/>
    <property type="molecule type" value="Genomic_DNA"/>
</dbReference>
<dbReference type="Pfam" id="PF13640">
    <property type="entry name" value="2OG-FeII_Oxy_3"/>
    <property type="match status" value="1"/>
</dbReference>
<dbReference type="HAMAP" id="MF_00657">
    <property type="entry name" value="Hydroxyl_YbiX"/>
    <property type="match status" value="1"/>
</dbReference>
<dbReference type="GO" id="GO:0006974">
    <property type="term" value="P:DNA damage response"/>
    <property type="evidence" value="ECO:0007669"/>
    <property type="project" value="TreeGrafter"/>
</dbReference>
<dbReference type="PANTHER" id="PTHR41536:SF1">
    <property type="entry name" value="PKHD-TYPE HYDROXYLASE YBIX"/>
    <property type="match status" value="1"/>
</dbReference>